<keyword evidence="3" id="KW-0472">Membrane</keyword>
<accession>A0A8X8Z3I1</accession>
<feature type="domain" description="PI3K/PI4K catalytic" evidence="4">
    <location>
        <begin position="1"/>
        <end position="304"/>
    </location>
</feature>
<evidence type="ECO:0000256" key="3">
    <source>
        <dbReference type="SAM" id="Phobius"/>
    </source>
</evidence>
<dbReference type="GO" id="GO:0031931">
    <property type="term" value="C:TORC1 complex"/>
    <property type="evidence" value="ECO:0007669"/>
    <property type="project" value="TreeGrafter"/>
</dbReference>
<dbReference type="Proteomes" id="UP000298416">
    <property type="component" value="Unassembled WGS sequence"/>
</dbReference>
<dbReference type="InterPro" id="IPR011009">
    <property type="entry name" value="Kinase-like_dom_sf"/>
</dbReference>
<dbReference type="PANTHER" id="PTHR11139">
    <property type="entry name" value="ATAXIA TELANGIECTASIA MUTATED ATM -RELATED"/>
    <property type="match status" value="1"/>
</dbReference>
<keyword evidence="6" id="KW-1185">Reference proteome</keyword>
<dbReference type="Pfam" id="PF00454">
    <property type="entry name" value="PI3_PI4_kinase"/>
    <property type="match status" value="1"/>
</dbReference>
<dbReference type="GO" id="GO:0004674">
    <property type="term" value="F:protein serine/threonine kinase activity"/>
    <property type="evidence" value="ECO:0007669"/>
    <property type="project" value="TreeGrafter"/>
</dbReference>
<evidence type="ECO:0000256" key="2">
    <source>
        <dbReference type="ARBA" id="ARBA00022777"/>
    </source>
</evidence>
<dbReference type="InterPro" id="IPR050517">
    <property type="entry name" value="DDR_Repair_Kinase"/>
</dbReference>
<keyword evidence="2" id="KW-0418">Kinase</keyword>
<dbReference type="InterPro" id="IPR000403">
    <property type="entry name" value="PI3/4_kinase_cat_dom"/>
</dbReference>
<protein>
    <recommendedName>
        <fullName evidence="4">PI3K/PI4K catalytic domain-containing protein</fullName>
    </recommendedName>
</protein>
<dbReference type="PROSITE" id="PS50290">
    <property type="entry name" value="PI3_4_KINASE_3"/>
    <property type="match status" value="1"/>
</dbReference>
<dbReference type="GO" id="GO:0005737">
    <property type="term" value="C:cytoplasm"/>
    <property type="evidence" value="ECO:0007669"/>
    <property type="project" value="TreeGrafter"/>
</dbReference>
<reference evidence="5" key="1">
    <citation type="submission" date="2018-01" db="EMBL/GenBank/DDBJ databases">
        <authorList>
            <person name="Mao J.F."/>
        </authorList>
    </citation>
    <scope>NUCLEOTIDE SEQUENCE</scope>
    <source>
        <strain evidence="5">Huo1</strain>
        <tissue evidence="5">Leaf</tissue>
    </source>
</reference>
<dbReference type="PANTHER" id="PTHR11139:SF119">
    <property type="entry name" value="SERINE_THREONINE-PROTEIN KINASE SMG1"/>
    <property type="match status" value="1"/>
</dbReference>
<keyword evidence="1" id="KW-0808">Transferase</keyword>
<sequence>MAVHDAQLIIRELENVTVLWEELWLGTLQDLHRDVMRRISLLKEEAALIAESTTLTHGQKNKINAANYSAMMAPIVVIITFELAVDAEMRKYLVVLCTILFCNDNNGDFRIQSMIHSKFRIPVMLLSFDLAVTLVCLEMLSCGIVLWSLCRFSGSVAAMSIVGHILGLGDRHLDNILIDFSTGGILHIDYNVCFDKGQRLKIPEIVPFRLTQTIEAALGLTGIEGSFRANCEAILGVLRKNKDIILMLLDVFVWDPLVEWTRANFHDDAAVVGEERKGMELAVSLSLFASRVQEIHVPLQEHHDLLVSTLPAIEPAIEVCEFL</sequence>
<dbReference type="GO" id="GO:0031932">
    <property type="term" value="C:TORC2 complex"/>
    <property type="evidence" value="ECO:0007669"/>
    <property type="project" value="TreeGrafter"/>
</dbReference>
<keyword evidence="3" id="KW-0812">Transmembrane</keyword>
<evidence type="ECO:0000259" key="4">
    <source>
        <dbReference type="PROSITE" id="PS50290"/>
    </source>
</evidence>
<dbReference type="FunFam" id="1.10.1070.11:FF:000023">
    <property type="entry name" value="serine/threonine-protein kinase SMG1 isoform X1"/>
    <property type="match status" value="1"/>
</dbReference>
<name>A0A8X8Z3I1_SALSN</name>
<dbReference type="SUPFAM" id="SSF56112">
    <property type="entry name" value="Protein kinase-like (PK-like)"/>
    <property type="match status" value="1"/>
</dbReference>
<dbReference type="Gene3D" id="1.10.1070.11">
    <property type="entry name" value="Phosphatidylinositol 3-/4-kinase, catalytic domain"/>
    <property type="match status" value="1"/>
</dbReference>
<proteinExistence type="predicted"/>
<dbReference type="PROSITE" id="PS00916">
    <property type="entry name" value="PI3_4_KINASE_2"/>
    <property type="match status" value="1"/>
</dbReference>
<evidence type="ECO:0000256" key="1">
    <source>
        <dbReference type="ARBA" id="ARBA00022679"/>
    </source>
</evidence>
<evidence type="ECO:0000313" key="6">
    <source>
        <dbReference type="Proteomes" id="UP000298416"/>
    </source>
</evidence>
<dbReference type="GO" id="GO:0016242">
    <property type="term" value="P:negative regulation of macroautophagy"/>
    <property type="evidence" value="ECO:0007669"/>
    <property type="project" value="TreeGrafter"/>
</dbReference>
<dbReference type="GO" id="GO:0031929">
    <property type="term" value="P:TOR signaling"/>
    <property type="evidence" value="ECO:0007669"/>
    <property type="project" value="TreeGrafter"/>
</dbReference>
<organism evidence="5">
    <name type="scientific">Salvia splendens</name>
    <name type="common">Scarlet sage</name>
    <dbReference type="NCBI Taxonomy" id="180675"/>
    <lineage>
        <taxon>Eukaryota</taxon>
        <taxon>Viridiplantae</taxon>
        <taxon>Streptophyta</taxon>
        <taxon>Embryophyta</taxon>
        <taxon>Tracheophyta</taxon>
        <taxon>Spermatophyta</taxon>
        <taxon>Magnoliopsida</taxon>
        <taxon>eudicotyledons</taxon>
        <taxon>Gunneridae</taxon>
        <taxon>Pentapetalae</taxon>
        <taxon>asterids</taxon>
        <taxon>lamiids</taxon>
        <taxon>Lamiales</taxon>
        <taxon>Lamiaceae</taxon>
        <taxon>Nepetoideae</taxon>
        <taxon>Mentheae</taxon>
        <taxon>Salviinae</taxon>
        <taxon>Salvia</taxon>
        <taxon>Salvia subgen. Calosphace</taxon>
        <taxon>core Calosphace</taxon>
    </lineage>
</organism>
<reference evidence="5" key="2">
    <citation type="submission" date="2020-08" db="EMBL/GenBank/DDBJ databases">
        <title>Plant Genome Project.</title>
        <authorList>
            <person name="Zhang R.-G."/>
        </authorList>
    </citation>
    <scope>NUCLEOTIDE SEQUENCE</scope>
    <source>
        <strain evidence="5">Huo1</strain>
        <tissue evidence="5">Leaf</tissue>
    </source>
</reference>
<gene>
    <name evidence="5" type="ORF">SASPL_148582</name>
</gene>
<dbReference type="InterPro" id="IPR036940">
    <property type="entry name" value="PI3/4_kinase_cat_sf"/>
</dbReference>
<dbReference type="AlphaFoldDB" id="A0A8X8Z3I1"/>
<evidence type="ECO:0000313" key="5">
    <source>
        <dbReference type="EMBL" id="KAG6390837.1"/>
    </source>
</evidence>
<keyword evidence="3" id="KW-1133">Transmembrane helix</keyword>
<dbReference type="GO" id="GO:0005634">
    <property type="term" value="C:nucleus"/>
    <property type="evidence" value="ECO:0007669"/>
    <property type="project" value="TreeGrafter"/>
</dbReference>
<feature type="transmembrane region" description="Helical" evidence="3">
    <location>
        <begin position="65"/>
        <end position="85"/>
    </location>
</feature>
<feature type="transmembrane region" description="Helical" evidence="3">
    <location>
        <begin position="123"/>
        <end position="149"/>
    </location>
</feature>
<dbReference type="SMART" id="SM00146">
    <property type="entry name" value="PI3Kc"/>
    <property type="match status" value="1"/>
</dbReference>
<dbReference type="EMBL" id="PNBA02000019">
    <property type="protein sequence ID" value="KAG6390837.1"/>
    <property type="molecule type" value="Genomic_DNA"/>
</dbReference>
<comment type="caution">
    <text evidence="5">The sequence shown here is derived from an EMBL/GenBank/DDBJ whole genome shotgun (WGS) entry which is preliminary data.</text>
</comment>
<dbReference type="InterPro" id="IPR018936">
    <property type="entry name" value="PI3/4_kinase_CS"/>
</dbReference>